<dbReference type="RefSeq" id="WP_145272389.1">
    <property type="nucleotide sequence ID" value="NZ_CP036272.1"/>
</dbReference>
<dbReference type="AlphaFoldDB" id="A0A517SVE7"/>
<sequence length="175" mass="19673">MTLTRLIYSSQISDDFEHHDIKKILAIANKRNHQMGISGLLLFDHKYFLQCIEGPRPEVNRLYSRIVTDPRHTDITLLDVSDITNRQFGSWGMGYVPDAKITQKIIFKYSATQSFDPAKMSGSDIIDLLLDLREHIPVIDLREQSETQRQSSTNTPVAPVDATPTTSIGGDTANA</sequence>
<dbReference type="SUPFAM" id="SSF54975">
    <property type="entry name" value="Acylphosphatase/BLUF domain-like"/>
    <property type="match status" value="1"/>
</dbReference>
<name>A0A517SVE7_9BACT</name>
<dbReference type="EMBL" id="CP036272">
    <property type="protein sequence ID" value="QDT60104.1"/>
    <property type="molecule type" value="Genomic_DNA"/>
</dbReference>
<dbReference type="OrthoDB" id="196105at2"/>
<dbReference type="SMART" id="SM01034">
    <property type="entry name" value="BLUF"/>
    <property type="match status" value="1"/>
</dbReference>
<feature type="region of interest" description="Disordered" evidence="1">
    <location>
        <begin position="144"/>
        <end position="175"/>
    </location>
</feature>
<dbReference type="InterPro" id="IPR036046">
    <property type="entry name" value="Acylphosphatase-like_dom_sf"/>
</dbReference>
<reference evidence="3 4" key="1">
    <citation type="submission" date="2019-02" db="EMBL/GenBank/DDBJ databases">
        <title>Deep-cultivation of Planctomycetes and their phenomic and genomic characterization uncovers novel biology.</title>
        <authorList>
            <person name="Wiegand S."/>
            <person name="Jogler M."/>
            <person name="Boedeker C."/>
            <person name="Pinto D."/>
            <person name="Vollmers J."/>
            <person name="Rivas-Marin E."/>
            <person name="Kohn T."/>
            <person name="Peeters S.H."/>
            <person name="Heuer A."/>
            <person name="Rast P."/>
            <person name="Oberbeckmann S."/>
            <person name="Bunk B."/>
            <person name="Jeske O."/>
            <person name="Meyerdierks A."/>
            <person name="Storesund J.E."/>
            <person name="Kallscheuer N."/>
            <person name="Luecker S."/>
            <person name="Lage O.M."/>
            <person name="Pohl T."/>
            <person name="Merkel B.J."/>
            <person name="Hornburger P."/>
            <person name="Mueller R.-W."/>
            <person name="Bruemmer F."/>
            <person name="Labrenz M."/>
            <person name="Spormann A.M."/>
            <person name="Op den Camp H."/>
            <person name="Overmann J."/>
            <person name="Amann R."/>
            <person name="Jetten M.S.M."/>
            <person name="Mascher T."/>
            <person name="Medema M.H."/>
            <person name="Devos D.P."/>
            <person name="Kaster A.-K."/>
            <person name="Ovreas L."/>
            <person name="Rohde M."/>
            <person name="Galperin M.Y."/>
            <person name="Jogler C."/>
        </authorList>
    </citation>
    <scope>NUCLEOTIDE SEQUENCE [LARGE SCALE GENOMIC DNA]</scope>
    <source>
        <strain evidence="3 4">SV_7m_r</strain>
    </source>
</reference>
<keyword evidence="4" id="KW-1185">Reference proteome</keyword>
<dbReference type="GO" id="GO:0071949">
    <property type="term" value="F:FAD binding"/>
    <property type="evidence" value="ECO:0007669"/>
    <property type="project" value="InterPro"/>
</dbReference>
<evidence type="ECO:0000256" key="1">
    <source>
        <dbReference type="SAM" id="MobiDB-lite"/>
    </source>
</evidence>
<evidence type="ECO:0000313" key="3">
    <source>
        <dbReference type="EMBL" id="QDT60104.1"/>
    </source>
</evidence>
<dbReference type="InterPro" id="IPR007024">
    <property type="entry name" value="BLUF_domain"/>
</dbReference>
<accession>A0A517SVE7</accession>
<dbReference type="GO" id="GO:0009882">
    <property type="term" value="F:blue light photoreceptor activity"/>
    <property type="evidence" value="ECO:0007669"/>
    <property type="project" value="InterPro"/>
</dbReference>
<gene>
    <name evidence="3" type="primary">ycgF</name>
    <name evidence="3" type="ORF">SV7mr_26210</name>
</gene>
<protein>
    <submittedName>
        <fullName evidence="3">Blue light-and temperature-regulated antirepressor YcgF</fullName>
    </submittedName>
</protein>
<feature type="compositionally biased region" description="Low complexity" evidence="1">
    <location>
        <begin position="153"/>
        <end position="166"/>
    </location>
</feature>
<dbReference type="Pfam" id="PF04940">
    <property type="entry name" value="BLUF"/>
    <property type="match status" value="1"/>
</dbReference>
<dbReference type="Gene3D" id="3.30.70.100">
    <property type="match status" value="1"/>
</dbReference>
<dbReference type="PROSITE" id="PS50925">
    <property type="entry name" value="BLUF"/>
    <property type="match status" value="1"/>
</dbReference>
<evidence type="ECO:0000313" key="4">
    <source>
        <dbReference type="Proteomes" id="UP000315003"/>
    </source>
</evidence>
<evidence type="ECO:0000259" key="2">
    <source>
        <dbReference type="PROSITE" id="PS50925"/>
    </source>
</evidence>
<feature type="domain" description="BLUF" evidence="2">
    <location>
        <begin position="3"/>
        <end position="94"/>
    </location>
</feature>
<proteinExistence type="predicted"/>
<dbReference type="Proteomes" id="UP000315003">
    <property type="component" value="Chromosome"/>
</dbReference>
<organism evidence="3 4">
    <name type="scientific">Stieleria bergensis</name>
    <dbReference type="NCBI Taxonomy" id="2528025"/>
    <lineage>
        <taxon>Bacteria</taxon>
        <taxon>Pseudomonadati</taxon>
        <taxon>Planctomycetota</taxon>
        <taxon>Planctomycetia</taxon>
        <taxon>Pirellulales</taxon>
        <taxon>Pirellulaceae</taxon>
        <taxon>Stieleria</taxon>
    </lineage>
</organism>